<dbReference type="RefSeq" id="WP_067419374.1">
    <property type="nucleotide sequence ID" value="NZ_LNTY01000051.1"/>
</dbReference>
<proteinExistence type="predicted"/>
<evidence type="ECO:0000313" key="2">
    <source>
        <dbReference type="Proteomes" id="UP000070529"/>
    </source>
</evidence>
<organism evidence="1 2">
    <name type="scientific">Enterovibrio coralii</name>
    <dbReference type="NCBI Taxonomy" id="294935"/>
    <lineage>
        <taxon>Bacteria</taxon>
        <taxon>Pseudomonadati</taxon>
        <taxon>Pseudomonadota</taxon>
        <taxon>Gammaproteobacteria</taxon>
        <taxon>Vibrionales</taxon>
        <taxon>Vibrionaceae</taxon>
        <taxon>Enterovibrio</taxon>
    </lineage>
</organism>
<dbReference type="AlphaFoldDB" id="A0A135I4U7"/>
<protein>
    <submittedName>
        <fullName evidence="1">Uncharacterized protein</fullName>
    </submittedName>
</protein>
<evidence type="ECO:0000313" key="1">
    <source>
        <dbReference type="EMBL" id="KXF80479.1"/>
    </source>
</evidence>
<dbReference type="Proteomes" id="UP000070529">
    <property type="component" value="Unassembled WGS sequence"/>
</dbReference>
<sequence>MDIKQFEVGMLVEHKSGVGRVTAINVENETVVVESLSADNPSTIPCHEIHYQPQLHQDCDQYY</sequence>
<gene>
    <name evidence="1" type="ORF">ATN88_22305</name>
</gene>
<name>A0A135I4U7_9GAMM</name>
<dbReference type="STRING" id="294935.ATN88_22305"/>
<reference evidence="1 2" key="1">
    <citation type="submission" date="2015-11" db="EMBL/GenBank/DDBJ databases">
        <title>Genomic Taxonomy of the Vibrionaceae.</title>
        <authorList>
            <person name="Gomez-Gil B."/>
            <person name="Enciso-Ibarra J."/>
        </authorList>
    </citation>
    <scope>NUCLEOTIDE SEQUENCE [LARGE SCALE GENOMIC DNA]</scope>
    <source>
        <strain evidence="1 2">CAIM 912</strain>
    </source>
</reference>
<dbReference type="OrthoDB" id="5817318at2"/>
<comment type="caution">
    <text evidence="1">The sequence shown here is derived from an EMBL/GenBank/DDBJ whole genome shotgun (WGS) entry which is preliminary data.</text>
</comment>
<keyword evidence="2" id="KW-1185">Reference proteome</keyword>
<accession>A0A135I4U7</accession>
<dbReference type="EMBL" id="LNTY01000051">
    <property type="protein sequence ID" value="KXF80479.1"/>
    <property type="molecule type" value="Genomic_DNA"/>
</dbReference>